<dbReference type="GO" id="GO:0006487">
    <property type="term" value="P:protein N-linked glycosylation"/>
    <property type="evidence" value="ECO:0007669"/>
    <property type="project" value="TreeGrafter"/>
</dbReference>
<reference evidence="4 5" key="1">
    <citation type="journal article" date="2024" name="Nat. Commun.">
        <title>Phylogenomics reveals the evolutionary origins of lichenization in chlorophyte algae.</title>
        <authorList>
            <person name="Puginier C."/>
            <person name="Libourel C."/>
            <person name="Otte J."/>
            <person name="Skaloud P."/>
            <person name="Haon M."/>
            <person name="Grisel S."/>
            <person name="Petersen M."/>
            <person name="Berrin J.G."/>
            <person name="Delaux P.M."/>
            <person name="Dal Grande F."/>
            <person name="Keller J."/>
        </authorList>
    </citation>
    <scope>NUCLEOTIDE SEQUENCE [LARGE SCALE GENOMIC DNA]</scope>
    <source>
        <strain evidence="4 5">SAG 2043</strain>
    </source>
</reference>
<protein>
    <recommendedName>
        <fullName evidence="3">Phosphatidic acid phosphatase type 2/haloperoxidase domain-containing protein</fullName>
    </recommendedName>
</protein>
<evidence type="ECO:0000313" key="5">
    <source>
        <dbReference type="Proteomes" id="UP001489004"/>
    </source>
</evidence>
<dbReference type="Pfam" id="PF01569">
    <property type="entry name" value="PAP2"/>
    <property type="match status" value="1"/>
</dbReference>
<keyword evidence="1" id="KW-0378">Hydrolase</keyword>
<feature type="transmembrane region" description="Helical" evidence="2">
    <location>
        <begin position="69"/>
        <end position="88"/>
    </location>
</feature>
<accession>A0AAW1PIY4</accession>
<feature type="transmembrane region" description="Helical" evidence="2">
    <location>
        <begin position="128"/>
        <end position="147"/>
    </location>
</feature>
<dbReference type="InterPro" id="IPR036938">
    <property type="entry name" value="PAP2/HPO_sf"/>
</dbReference>
<evidence type="ECO:0000256" key="1">
    <source>
        <dbReference type="ARBA" id="ARBA00022801"/>
    </source>
</evidence>
<dbReference type="EMBL" id="JALJOR010000011">
    <property type="protein sequence ID" value="KAK9808832.1"/>
    <property type="molecule type" value="Genomic_DNA"/>
</dbReference>
<dbReference type="SUPFAM" id="SSF48317">
    <property type="entry name" value="Acid phosphatase/Vanadium-dependent haloperoxidase"/>
    <property type="match status" value="1"/>
</dbReference>
<dbReference type="PANTHER" id="PTHR11247:SF40">
    <property type="entry name" value="LIPID PHOSPHATE PHOSPHATASE EPSILON 1, CHLOROPLASTIC"/>
    <property type="match status" value="1"/>
</dbReference>
<gene>
    <name evidence="4" type="ORF">WJX72_004608</name>
</gene>
<comment type="caution">
    <text evidence="4">The sequence shown here is derived from an EMBL/GenBank/DDBJ whole genome shotgun (WGS) entry which is preliminary data.</text>
</comment>
<evidence type="ECO:0000259" key="3">
    <source>
        <dbReference type="Pfam" id="PF01569"/>
    </source>
</evidence>
<dbReference type="PANTHER" id="PTHR11247">
    <property type="entry name" value="PALMITOYL-PROTEIN THIOESTERASE/DOLICHYLDIPHOSPHATASE 1"/>
    <property type="match status" value="1"/>
</dbReference>
<feature type="transmembrane region" description="Helical" evidence="2">
    <location>
        <begin position="95"/>
        <end position="113"/>
    </location>
</feature>
<organism evidence="4 5">
    <name type="scientific">[Myrmecia] bisecta</name>
    <dbReference type="NCBI Taxonomy" id="41462"/>
    <lineage>
        <taxon>Eukaryota</taxon>
        <taxon>Viridiplantae</taxon>
        <taxon>Chlorophyta</taxon>
        <taxon>core chlorophytes</taxon>
        <taxon>Trebouxiophyceae</taxon>
        <taxon>Trebouxiales</taxon>
        <taxon>Trebouxiaceae</taxon>
        <taxon>Myrmecia</taxon>
    </lineage>
</organism>
<dbReference type="InterPro" id="IPR000326">
    <property type="entry name" value="PAP2/HPO"/>
</dbReference>
<dbReference type="GO" id="GO:0047874">
    <property type="term" value="F:dolichyldiphosphatase activity"/>
    <property type="evidence" value="ECO:0007669"/>
    <property type="project" value="TreeGrafter"/>
</dbReference>
<dbReference type="Gene3D" id="1.20.144.10">
    <property type="entry name" value="Phosphatidic acid phosphatase type 2/haloperoxidase"/>
    <property type="match status" value="1"/>
</dbReference>
<feature type="domain" description="Phosphatidic acid phosphatase type 2/haloperoxidase" evidence="3">
    <location>
        <begin position="8"/>
        <end position="111"/>
    </location>
</feature>
<keyword evidence="2" id="KW-1133">Transmembrane helix</keyword>
<name>A0AAW1PIY4_9CHLO</name>
<keyword evidence="2" id="KW-0472">Membrane</keyword>
<evidence type="ECO:0000313" key="4">
    <source>
        <dbReference type="EMBL" id="KAK9808832.1"/>
    </source>
</evidence>
<dbReference type="GO" id="GO:0008610">
    <property type="term" value="P:lipid biosynthetic process"/>
    <property type="evidence" value="ECO:0007669"/>
    <property type="project" value="TreeGrafter"/>
</dbReference>
<proteinExistence type="predicted"/>
<dbReference type="GO" id="GO:0005789">
    <property type="term" value="C:endoplasmic reticulum membrane"/>
    <property type="evidence" value="ECO:0007669"/>
    <property type="project" value="TreeGrafter"/>
</dbReference>
<sequence>MWCLFGSVVASINCKVLKRVIKQQRPAYARRPDPGMPSSHANSLAFLATYVAGAATVGGALTLQSQVCALGVLTAALFLTWLRVALGYHTLAQVAVGYVVGAASAAGWLWLGMRSVFPSLAQHPQRLVWLQGATLLAVVFFACKNVAQWLRDHRAAKLA</sequence>
<dbReference type="Proteomes" id="UP001489004">
    <property type="component" value="Unassembled WGS sequence"/>
</dbReference>
<keyword evidence="2" id="KW-0812">Transmembrane</keyword>
<evidence type="ECO:0000256" key="2">
    <source>
        <dbReference type="SAM" id="Phobius"/>
    </source>
</evidence>
<dbReference type="AlphaFoldDB" id="A0AAW1PIY4"/>
<keyword evidence="5" id="KW-1185">Reference proteome</keyword>